<reference evidence="1 2" key="1">
    <citation type="submission" date="2015-03" db="EMBL/GenBank/DDBJ databases">
        <title>Genomics and transcriptomics of the oil-accumulating basidiomycete yeast T. oleaginosus allow insights into substrate utilization and the diverse evolutionary trajectories of mating systems in fungi.</title>
        <authorList>
            <consortium name="DOE Joint Genome Institute"/>
            <person name="Kourist R."/>
            <person name="Kracht O."/>
            <person name="Bracharz F."/>
            <person name="Lipzen A."/>
            <person name="Nolan M."/>
            <person name="Ohm R."/>
            <person name="Grigoriev I."/>
            <person name="Sun S."/>
            <person name="Heitman J."/>
            <person name="Bruck T."/>
            <person name="Nowrousian M."/>
        </authorList>
    </citation>
    <scope>NUCLEOTIDE SEQUENCE [LARGE SCALE GENOMIC DNA]</scope>
    <source>
        <strain evidence="1 2">IBC0246</strain>
    </source>
</reference>
<dbReference type="Proteomes" id="UP000053611">
    <property type="component" value="Unassembled WGS sequence"/>
</dbReference>
<gene>
    <name evidence="1" type="ORF">CC85DRAFT_117594</name>
</gene>
<keyword evidence="2" id="KW-1185">Reference proteome</keyword>
<dbReference type="RefSeq" id="XP_018282288.1">
    <property type="nucleotide sequence ID" value="XM_018419350.1"/>
</dbReference>
<organism evidence="1 2">
    <name type="scientific">Cutaneotrichosporon oleaginosum</name>
    <dbReference type="NCBI Taxonomy" id="879819"/>
    <lineage>
        <taxon>Eukaryota</taxon>
        <taxon>Fungi</taxon>
        <taxon>Dikarya</taxon>
        <taxon>Basidiomycota</taxon>
        <taxon>Agaricomycotina</taxon>
        <taxon>Tremellomycetes</taxon>
        <taxon>Trichosporonales</taxon>
        <taxon>Trichosporonaceae</taxon>
        <taxon>Cutaneotrichosporon</taxon>
    </lineage>
</organism>
<protein>
    <submittedName>
        <fullName evidence="1">Uncharacterized protein</fullName>
    </submittedName>
</protein>
<dbReference type="GeneID" id="28979953"/>
<name>A0A0J0XXK9_9TREE</name>
<dbReference type="EMBL" id="KQ087180">
    <property type="protein sequence ID" value="KLT45797.1"/>
    <property type="molecule type" value="Genomic_DNA"/>
</dbReference>
<sequence length="133" mass="15020">MWVPIGTDAVMNCRAPCDRDAWLSCGGCHVVGTCSHCSVVVVIRIVTTMGLSAAWPSLPPTSLRPTSACWRQGGCRRPQARPRQRFRRQPRRRWRWRGFVTERVEKAKRTCTVCRNANDTIGYSTSQELSADI</sequence>
<accession>A0A0J0XXK9</accession>
<proteinExistence type="predicted"/>
<evidence type="ECO:0000313" key="2">
    <source>
        <dbReference type="Proteomes" id="UP000053611"/>
    </source>
</evidence>
<dbReference type="AlphaFoldDB" id="A0A0J0XXK9"/>
<evidence type="ECO:0000313" key="1">
    <source>
        <dbReference type="EMBL" id="KLT45797.1"/>
    </source>
</evidence>